<dbReference type="Proteomes" id="UP001144673">
    <property type="component" value="Chromosome 2"/>
</dbReference>
<gene>
    <name evidence="3" type="ORF">LMH87_004854</name>
</gene>
<evidence type="ECO:0000313" key="3">
    <source>
        <dbReference type="EMBL" id="KAJ4146024.1"/>
    </source>
</evidence>
<sequence>MLDAKGISRGTDEPQPPPTTMKPFTDPLPKPPPLSRPRPFDPWNSSSSGHQRREASRRETDGVSETSWRTSRGLKLNRQFKPQQSHIPASPTQDSKQQPPPQKKSVVEMLVKPGSMKEIISLPVAEHAGGGSPGRQLFDGLVVYINGSTFPLISDHKLKTALAAHGARIALHLARRQVTHVVLGRPAGAAAGCGGGLAGTKMDREIRRLGGKGIKYVGVEWVLESIRAGTRLPEARFSNLKIAHQGQSSVYSLAKKPA</sequence>
<feature type="compositionally biased region" description="Basic and acidic residues" evidence="1">
    <location>
        <begin position="51"/>
        <end position="61"/>
    </location>
</feature>
<protein>
    <recommendedName>
        <fullName evidence="2">BRCT domain-containing protein</fullName>
    </recommendedName>
</protein>
<dbReference type="RefSeq" id="XP_056049694.1">
    <property type="nucleotide sequence ID" value="XM_056196135.1"/>
</dbReference>
<reference evidence="3" key="1">
    <citation type="journal article" date="2023" name="Access Microbiol">
        <title>De-novo genome assembly for Akanthomyces muscarius, a biocontrol agent of insect agricultural pests.</title>
        <authorList>
            <person name="Erdos Z."/>
            <person name="Studholme D.J."/>
            <person name="Raymond B."/>
            <person name="Sharma M."/>
        </authorList>
    </citation>
    <scope>NUCLEOTIDE SEQUENCE</scope>
    <source>
        <strain evidence="3">Ve6</strain>
    </source>
</reference>
<dbReference type="InterPro" id="IPR036420">
    <property type="entry name" value="BRCT_dom_sf"/>
</dbReference>
<dbReference type="Gene3D" id="3.40.50.10190">
    <property type="entry name" value="BRCT domain"/>
    <property type="match status" value="1"/>
</dbReference>
<dbReference type="EMBL" id="JAJHUN010000011">
    <property type="protein sequence ID" value="KAJ4146024.1"/>
    <property type="molecule type" value="Genomic_DNA"/>
</dbReference>
<dbReference type="PROSITE" id="PS50172">
    <property type="entry name" value="BRCT"/>
    <property type="match status" value="1"/>
</dbReference>
<dbReference type="AlphaFoldDB" id="A0A9W8UII7"/>
<evidence type="ECO:0000313" key="4">
    <source>
        <dbReference type="Proteomes" id="UP001144673"/>
    </source>
</evidence>
<dbReference type="InterPro" id="IPR001357">
    <property type="entry name" value="BRCT_dom"/>
</dbReference>
<dbReference type="GeneID" id="80892013"/>
<evidence type="ECO:0000259" key="2">
    <source>
        <dbReference type="PROSITE" id="PS50172"/>
    </source>
</evidence>
<keyword evidence="4" id="KW-1185">Reference proteome</keyword>
<feature type="compositionally biased region" description="Pro residues" evidence="1">
    <location>
        <begin position="14"/>
        <end position="36"/>
    </location>
</feature>
<comment type="caution">
    <text evidence="3">The sequence shown here is derived from an EMBL/GenBank/DDBJ whole genome shotgun (WGS) entry which is preliminary data.</text>
</comment>
<feature type="region of interest" description="Disordered" evidence="1">
    <location>
        <begin position="1"/>
        <end position="105"/>
    </location>
</feature>
<dbReference type="SUPFAM" id="SSF52113">
    <property type="entry name" value="BRCT domain"/>
    <property type="match status" value="1"/>
</dbReference>
<dbReference type="Pfam" id="PF00533">
    <property type="entry name" value="BRCT"/>
    <property type="match status" value="1"/>
</dbReference>
<dbReference type="SMART" id="SM00292">
    <property type="entry name" value="BRCT"/>
    <property type="match status" value="1"/>
</dbReference>
<organism evidence="3 4">
    <name type="scientific">Akanthomyces muscarius</name>
    <name type="common">Entomopathogenic fungus</name>
    <name type="synonym">Lecanicillium muscarium</name>
    <dbReference type="NCBI Taxonomy" id="2231603"/>
    <lineage>
        <taxon>Eukaryota</taxon>
        <taxon>Fungi</taxon>
        <taxon>Dikarya</taxon>
        <taxon>Ascomycota</taxon>
        <taxon>Pezizomycotina</taxon>
        <taxon>Sordariomycetes</taxon>
        <taxon>Hypocreomycetidae</taxon>
        <taxon>Hypocreales</taxon>
        <taxon>Cordycipitaceae</taxon>
        <taxon>Akanthomyces</taxon>
    </lineage>
</organism>
<feature type="compositionally biased region" description="Polar residues" evidence="1">
    <location>
        <begin position="80"/>
        <end position="95"/>
    </location>
</feature>
<name>A0A9W8UII7_AKAMU</name>
<dbReference type="KEGG" id="amus:LMH87_004854"/>
<proteinExistence type="predicted"/>
<accession>A0A9W8UII7</accession>
<feature type="domain" description="BRCT" evidence="2">
    <location>
        <begin position="133"/>
        <end position="239"/>
    </location>
</feature>
<evidence type="ECO:0000256" key="1">
    <source>
        <dbReference type="SAM" id="MobiDB-lite"/>
    </source>
</evidence>